<keyword evidence="1" id="KW-0479">Metal-binding</keyword>
<dbReference type="OrthoDB" id="772256at2759"/>
<keyword evidence="5" id="KW-1185">Reference proteome</keyword>
<dbReference type="InterPro" id="IPR013087">
    <property type="entry name" value="Znf_C2H2_type"/>
</dbReference>
<dbReference type="GO" id="GO:0009736">
    <property type="term" value="P:cytokinin-activated signaling pathway"/>
    <property type="evidence" value="ECO:0007669"/>
    <property type="project" value="TreeGrafter"/>
</dbReference>
<evidence type="ECO:0000256" key="2">
    <source>
        <dbReference type="SAM" id="MobiDB-lite"/>
    </source>
</evidence>
<evidence type="ECO:0000313" key="4">
    <source>
        <dbReference type="EMBL" id="KAG6777464.1"/>
    </source>
</evidence>
<dbReference type="PANTHER" id="PTHR46353:SF13">
    <property type="entry name" value="ZINC FINGER PROTEIN 6"/>
    <property type="match status" value="1"/>
</dbReference>
<feature type="domain" description="C2H2-type" evidence="3">
    <location>
        <begin position="60"/>
        <end position="87"/>
    </location>
</feature>
<feature type="region of interest" description="Disordered" evidence="2">
    <location>
        <begin position="33"/>
        <end position="52"/>
    </location>
</feature>
<keyword evidence="1" id="KW-0863">Zinc-finger</keyword>
<proteinExistence type="predicted"/>
<feature type="compositionally biased region" description="Low complexity" evidence="2">
    <location>
        <begin position="38"/>
        <end position="48"/>
    </location>
</feature>
<keyword evidence="1" id="KW-0862">Zinc</keyword>
<dbReference type="GO" id="GO:0005634">
    <property type="term" value="C:nucleus"/>
    <property type="evidence" value="ECO:0007669"/>
    <property type="project" value="TreeGrafter"/>
</dbReference>
<dbReference type="GO" id="GO:0003700">
    <property type="term" value="F:DNA-binding transcription factor activity"/>
    <property type="evidence" value="ECO:0007669"/>
    <property type="project" value="TreeGrafter"/>
</dbReference>
<dbReference type="GO" id="GO:0008270">
    <property type="term" value="F:zinc ion binding"/>
    <property type="evidence" value="ECO:0007669"/>
    <property type="project" value="UniProtKB-KW"/>
</dbReference>
<dbReference type="GO" id="GO:0000976">
    <property type="term" value="F:transcription cis-regulatory region binding"/>
    <property type="evidence" value="ECO:0007669"/>
    <property type="project" value="TreeGrafter"/>
</dbReference>
<gene>
    <name evidence="4" type="ORF">POTOM_017287</name>
</gene>
<name>A0A8X7ZWU0_POPTO</name>
<dbReference type="GO" id="GO:0009740">
    <property type="term" value="P:gibberellic acid mediated signaling pathway"/>
    <property type="evidence" value="ECO:0007669"/>
    <property type="project" value="TreeGrafter"/>
</dbReference>
<evidence type="ECO:0000259" key="3">
    <source>
        <dbReference type="PROSITE" id="PS50157"/>
    </source>
</evidence>
<dbReference type="AlphaFoldDB" id="A0A8X7ZWU0"/>
<dbReference type="GO" id="GO:0010090">
    <property type="term" value="P:trichome morphogenesis"/>
    <property type="evidence" value="ECO:0007669"/>
    <property type="project" value="InterPro"/>
</dbReference>
<evidence type="ECO:0000256" key="1">
    <source>
        <dbReference type="PROSITE-ProRule" id="PRU00042"/>
    </source>
</evidence>
<sequence>MDFGCHAKSNTISSNNTTLKLFGFDISENNNPTVPLDSSKSPSGSLESETNFQSSEGRKYECQYCCREFANSQALGGHQNAHKKERRLLKRAQMQATRSLAAASYVTIPNSMFSTFSPPPPHLLDPAVVPMAAAMQEHAHSSPWFYTTYSGRMPRGGPYLNGPASFHGRCLDGKSLVGSEVGLHSKVFPMSGFTKEDVDHHKGLASNLLGAMAHGMMVEQKQFSETVTNKGWIRSTTYDWRAGGDGGGSGMINKVGSLKLDV</sequence>
<accession>A0A8X7ZWU0</accession>
<dbReference type="Proteomes" id="UP000886885">
    <property type="component" value="Chromosome 4D"/>
</dbReference>
<dbReference type="EMBL" id="JAAWWB010000008">
    <property type="protein sequence ID" value="KAG6777464.1"/>
    <property type="molecule type" value="Genomic_DNA"/>
</dbReference>
<dbReference type="PANTHER" id="PTHR46353">
    <property type="entry name" value="ZINC FINGER PROTEIN 5"/>
    <property type="match status" value="1"/>
</dbReference>
<dbReference type="InterPro" id="IPR044299">
    <property type="entry name" value="GIS3/ZFP5/ZFP6"/>
</dbReference>
<dbReference type="PROSITE" id="PS50157">
    <property type="entry name" value="ZINC_FINGER_C2H2_2"/>
    <property type="match status" value="1"/>
</dbReference>
<dbReference type="PROSITE" id="PS00028">
    <property type="entry name" value="ZINC_FINGER_C2H2_1"/>
    <property type="match status" value="1"/>
</dbReference>
<reference evidence="4" key="1">
    <citation type="journal article" date="2020" name="bioRxiv">
        <title>Hybrid origin of Populus tomentosa Carr. identified through genome sequencing and phylogenomic analysis.</title>
        <authorList>
            <person name="An X."/>
            <person name="Gao K."/>
            <person name="Chen Z."/>
            <person name="Li J."/>
            <person name="Yang X."/>
            <person name="Yang X."/>
            <person name="Zhou J."/>
            <person name="Guo T."/>
            <person name="Zhao T."/>
            <person name="Huang S."/>
            <person name="Miao D."/>
            <person name="Khan W.U."/>
            <person name="Rao P."/>
            <person name="Ye M."/>
            <person name="Lei B."/>
            <person name="Liao W."/>
            <person name="Wang J."/>
            <person name="Ji L."/>
            <person name="Li Y."/>
            <person name="Guo B."/>
            <person name="Mustafa N.S."/>
            <person name="Li S."/>
            <person name="Yun Q."/>
            <person name="Keller S.R."/>
            <person name="Mao J."/>
            <person name="Zhang R."/>
            <person name="Strauss S.H."/>
        </authorList>
    </citation>
    <scope>NUCLEOTIDE SEQUENCE</scope>
    <source>
        <strain evidence="4">GM15</strain>
        <tissue evidence="4">Leaf</tissue>
    </source>
</reference>
<protein>
    <recommendedName>
        <fullName evidence="3">C2H2-type domain-containing protein</fullName>
    </recommendedName>
</protein>
<organism evidence="4 5">
    <name type="scientific">Populus tomentosa</name>
    <name type="common">Chinese white poplar</name>
    <dbReference type="NCBI Taxonomy" id="118781"/>
    <lineage>
        <taxon>Eukaryota</taxon>
        <taxon>Viridiplantae</taxon>
        <taxon>Streptophyta</taxon>
        <taxon>Embryophyta</taxon>
        <taxon>Tracheophyta</taxon>
        <taxon>Spermatophyta</taxon>
        <taxon>Magnoliopsida</taxon>
        <taxon>eudicotyledons</taxon>
        <taxon>Gunneridae</taxon>
        <taxon>Pentapetalae</taxon>
        <taxon>rosids</taxon>
        <taxon>fabids</taxon>
        <taxon>Malpighiales</taxon>
        <taxon>Salicaceae</taxon>
        <taxon>Saliceae</taxon>
        <taxon>Populus</taxon>
    </lineage>
</organism>
<evidence type="ECO:0000313" key="5">
    <source>
        <dbReference type="Proteomes" id="UP000886885"/>
    </source>
</evidence>
<comment type="caution">
    <text evidence="4">The sequence shown here is derived from an EMBL/GenBank/DDBJ whole genome shotgun (WGS) entry which is preliminary data.</text>
</comment>